<organism evidence="12 13">
    <name type="scientific">Mucor flavus</name>
    <dbReference type="NCBI Taxonomy" id="439312"/>
    <lineage>
        <taxon>Eukaryota</taxon>
        <taxon>Fungi</taxon>
        <taxon>Fungi incertae sedis</taxon>
        <taxon>Mucoromycota</taxon>
        <taxon>Mucoromycotina</taxon>
        <taxon>Mucoromycetes</taxon>
        <taxon>Mucorales</taxon>
        <taxon>Mucorineae</taxon>
        <taxon>Mucoraceae</taxon>
        <taxon>Mucor</taxon>
    </lineage>
</organism>
<dbReference type="PANTHER" id="PTHR43452:SF30">
    <property type="entry name" value="PYRUVATE DECARBOXYLASE ISOZYME 1-RELATED"/>
    <property type="match status" value="1"/>
</dbReference>
<dbReference type="Pfam" id="PF02775">
    <property type="entry name" value="TPP_enzyme_C"/>
    <property type="match status" value="1"/>
</dbReference>
<dbReference type="InterPro" id="IPR012001">
    <property type="entry name" value="Thiamin_PyroP_enz_TPP-bd_dom"/>
</dbReference>
<keyword evidence="13" id="KW-1185">Reference proteome</keyword>
<evidence type="ECO:0000313" key="12">
    <source>
        <dbReference type="EMBL" id="GAA5809158.1"/>
    </source>
</evidence>
<evidence type="ECO:0000256" key="4">
    <source>
        <dbReference type="ARBA" id="ARBA00022793"/>
    </source>
</evidence>
<dbReference type="SUPFAM" id="SSF52518">
    <property type="entry name" value="Thiamin diphosphate-binding fold (THDP-binding)"/>
    <property type="match status" value="2"/>
</dbReference>
<dbReference type="InterPro" id="IPR047214">
    <property type="entry name" value="TPP_PDC_IPDC"/>
</dbReference>
<dbReference type="Gene3D" id="3.40.50.970">
    <property type="match status" value="2"/>
</dbReference>
<dbReference type="InterPro" id="IPR029061">
    <property type="entry name" value="THDP-binding"/>
</dbReference>
<keyword evidence="6 8" id="KW-0786">Thiamine pyrophosphate</keyword>
<name>A0ABP9YQL9_9FUNG</name>
<reference evidence="12 13" key="1">
    <citation type="submission" date="2024-04" db="EMBL/GenBank/DDBJ databases">
        <title>genome sequences of Mucor flavus KT1a and Helicostylum pulchrum KT1b strains isolated from the surface of a dry-aged beef.</title>
        <authorList>
            <person name="Toyotome T."/>
            <person name="Hosono M."/>
            <person name="Torimaru M."/>
            <person name="Fukuda K."/>
            <person name="Mikami N."/>
        </authorList>
    </citation>
    <scope>NUCLEOTIDE SEQUENCE [LARGE SCALE GENOMIC DNA]</scope>
    <source>
        <strain evidence="12 13">KT1a</strain>
    </source>
</reference>
<evidence type="ECO:0000256" key="6">
    <source>
        <dbReference type="ARBA" id="ARBA00023052"/>
    </source>
</evidence>
<comment type="caution">
    <text evidence="12">The sequence shown here is derived from an EMBL/GenBank/DDBJ whole genome shotgun (WGS) entry which is preliminary data.</text>
</comment>
<evidence type="ECO:0000259" key="9">
    <source>
        <dbReference type="Pfam" id="PF00205"/>
    </source>
</evidence>
<accession>A0ABP9YQL9</accession>
<dbReference type="InterPro" id="IPR012110">
    <property type="entry name" value="PDC/IPDC-like"/>
</dbReference>
<dbReference type="SUPFAM" id="SSF52467">
    <property type="entry name" value="DHS-like NAD/FAD-binding domain"/>
    <property type="match status" value="1"/>
</dbReference>
<dbReference type="InterPro" id="IPR011766">
    <property type="entry name" value="TPP_enzyme_TPP-bd"/>
</dbReference>
<evidence type="ECO:0000256" key="7">
    <source>
        <dbReference type="ARBA" id="ARBA00023239"/>
    </source>
</evidence>
<gene>
    <name evidence="12" type="ORF">MFLAVUS_002563</name>
</gene>
<feature type="domain" description="Thiamine pyrophosphate enzyme central" evidence="9">
    <location>
        <begin position="143"/>
        <end position="225"/>
    </location>
</feature>
<evidence type="ECO:0000256" key="5">
    <source>
        <dbReference type="ARBA" id="ARBA00022842"/>
    </source>
</evidence>
<feature type="domain" description="Thiamine pyrophosphate enzyme N-terminal TPP-binding" evidence="11">
    <location>
        <begin position="1"/>
        <end position="84"/>
    </location>
</feature>
<evidence type="ECO:0000259" key="11">
    <source>
        <dbReference type="Pfam" id="PF02776"/>
    </source>
</evidence>
<evidence type="ECO:0008006" key="14">
    <source>
        <dbReference type="Google" id="ProtNLM"/>
    </source>
</evidence>
<dbReference type="Gene3D" id="3.40.50.1220">
    <property type="entry name" value="TPP-binding domain"/>
    <property type="match status" value="1"/>
</dbReference>
<feature type="domain" description="Thiamine pyrophosphate enzyme TPP-binding" evidence="10">
    <location>
        <begin position="269"/>
        <end position="350"/>
    </location>
</feature>
<comment type="similarity">
    <text evidence="2 8">Belongs to the TPP enzyme family.</text>
</comment>
<keyword evidence="3" id="KW-0479">Metal-binding</keyword>
<dbReference type="Pfam" id="PF00205">
    <property type="entry name" value="TPP_enzyme_M"/>
    <property type="match status" value="1"/>
</dbReference>
<dbReference type="PANTHER" id="PTHR43452">
    <property type="entry name" value="PYRUVATE DECARBOXYLASE"/>
    <property type="match status" value="1"/>
</dbReference>
<dbReference type="EMBL" id="BAABUK010000004">
    <property type="protein sequence ID" value="GAA5809158.1"/>
    <property type="molecule type" value="Genomic_DNA"/>
</dbReference>
<proteinExistence type="inferred from homology"/>
<comment type="cofactor">
    <cofactor evidence="1">
        <name>thiamine diphosphate</name>
        <dbReference type="ChEBI" id="CHEBI:58937"/>
    </cofactor>
</comment>
<keyword evidence="7" id="KW-0456">Lyase</keyword>
<evidence type="ECO:0000256" key="1">
    <source>
        <dbReference type="ARBA" id="ARBA00001964"/>
    </source>
</evidence>
<dbReference type="InterPro" id="IPR047213">
    <property type="entry name" value="TPP_PYR_PDC_IPDC-like"/>
</dbReference>
<evidence type="ECO:0000256" key="8">
    <source>
        <dbReference type="RuleBase" id="RU362132"/>
    </source>
</evidence>
<dbReference type="CDD" id="cd07038">
    <property type="entry name" value="TPP_PYR_PDC_IPDC_like"/>
    <property type="match status" value="1"/>
</dbReference>
<evidence type="ECO:0000256" key="2">
    <source>
        <dbReference type="ARBA" id="ARBA00007812"/>
    </source>
</evidence>
<protein>
    <recommendedName>
        <fullName evidence="14">Pyruvate decarboxylase</fullName>
    </recommendedName>
</protein>
<keyword evidence="4" id="KW-0210">Decarboxylase</keyword>
<dbReference type="Proteomes" id="UP001473302">
    <property type="component" value="Unassembled WGS sequence"/>
</dbReference>
<sequence length="446" mass="48943">MPLLDLIEDDTDLHWGNNKNELNAAYAADGYARVRRAGAVVTTFGVGELSTINGIAGPYPELLPVIHIVGPPRTTSQNSGTLLHHTLGNGDFDSFRKMSITVTVASASLSFSNAILEIDRVFQTAITKKRPGYIEIPIDLQVRASNNPAIIVDGRISRYHLESKVNELVKASGFSTFSAPIGKGIIDESLSNYRGVYVGNVTLDGVAKEIENADLLIEIGSIKSDPTPIDNSTTELTHNYLWNKLPEFIKPNSIIALETGTAAFGAFNTKSPKGATFISQLFWGSIGYSVGVAVGAAMADRGRKVYLFVGDGSFQLTVQEISVFIRQGLTPVIFLLNNDGYLMEKLIHGPERSYNNFQMWKYSQTLDYFGGNLEVNKTEGKKPTPIGVGEKVSTRQEFEIAMEKIDKEPNKIHFLEVVMPEFDSPRELSLMVTALNLTNSMPSNQR</sequence>
<evidence type="ECO:0000259" key="10">
    <source>
        <dbReference type="Pfam" id="PF02775"/>
    </source>
</evidence>
<dbReference type="CDD" id="cd02005">
    <property type="entry name" value="TPP_PDC_IPDC"/>
    <property type="match status" value="1"/>
</dbReference>
<dbReference type="InterPro" id="IPR012000">
    <property type="entry name" value="Thiamin_PyroP_enz_cen_dom"/>
</dbReference>
<keyword evidence="5" id="KW-0460">Magnesium</keyword>
<evidence type="ECO:0000313" key="13">
    <source>
        <dbReference type="Proteomes" id="UP001473302"/>
    </source>
</evidence>
<dbReference type="Pfam" id="PF02776">
    <property type="entry name" value="TPP_enzyme_N"/>
    <property type="match status" value="1"/>
</dbReference>
<dbReference type="InterPro" id="IPR029035">
    <property type="entry name" value="DHS-like_NAD/FAD-binding_dom"/>
</dbReference>
<evidence type="ECO:0000256" key="3">
    <source>
        <dbReference type="ARBA" id="ARBA00022723"/>
    </source>
</evidence>